<evidence type="ECO:0000256" key="1">
    <source>
        <dbReference type="ARBA" id="ARBA00010883"/>
    </source>
</evidence>
<evidence type="ECO:0000259" key="4">
    <source>
        <dbReference type="PROSITE" id="PS50132"/>
    </source>
</evidence>
<feature type="transmembrane region" description="Helical" evidence="3">
    <location>
        <begin position="261"/>
        <end position="284"/>
    </location>
</feature>
<dbReference type="InterPro" id="IPR037896">
    <property type="entry name" value="SNX13_RGS"/>
</dbReference>
<evidence type="ECO:0000313" key="8">
    <source>
        <dbReference type="Proteomes" id="UP000823872"/>
    </source>
</evidence>
<dbReference type="SMART" id="SM00312">
    <property type="entry name" value="PX"/>
    <property type="match status" value="1"/>
</dbReference>
<dbReference type="PANTHER" id="PTHR22775:SF3">
    <property type="entry name" value="SORTING NEXIN-13"/>
    <property type="match status" value="1"/>
</dbReference>
<evidence type="ECO:0000256" key="2">
    <source>
        <dbReference type="SAM" id="MobiDB-lite"/>
    </source>
</evidence>
<dbReference type="InterPro" id="IPR003114">
    <property type="entry name" value="Phox_assoc"/>
</dbReference>
<proteinExistence type="inferred from homology"/>
<reference evidence="7 8" key="1">
    <citation type="submission" date="2021-02" db="EMBL/GenBank/DDBJ databases">
        <title>Safari Cat Assemblies.</title>
        <authorList>
            <person name="Bredemeyer K.R."/>
            <person name="Murphy W.J."/>
        </authorList>
    </citation>
    <scope>NUCLEOTIDE SEQUENCE [LARGE SCALE GENOMIC DNA]</scope>
</reference>
<dbReference type="PANTHER" id="PTHR22775">
    <property type="entry name" value="SORTING NEXIN"/>
    <property type="match status" value="1"/>
</dbReference>
<dbReference type="GeneTree" id="ENSGT00950000182856"/>
<dbReference type="Pfam" id="PF00615">
    <property type="entry name" value="RGS"/>
    <property type="match status" value="1"/>
</dbReference>
<evidence type="ECO:0000259" key="6">
    <source>
        <dbReference type="PROSITE" id="PS51207"/>
    </source>
</evidence>
<dbReference type="InterPro" id="IPR013937">
    <property type="entry name" value="Sorting_nexin_C"/>
</dbReference>
<feature type="compositionally biased region" description="Low complexity" evidence="2">
    <location>
        <begin position="201"/>
        <end position="220"/>
    </location>
</feature>
<sequence>MPVSILQPVAHPKRGLADDWLRTKESFCQSSRREGLREEQFQIIFNSRPWREPSLRVLFGRRCAKEMPEGSLSTGHLPPSSRDARSPQRHQSKARPLPISLHPRAGLRRRAAEDDPTRRASAPAPGLASHWAPSLLPAIASYPGNPALEASPRWPSGPRGARLRFPTRRRHGDGHESPAAPAPTNGSARRRETRTSLFQDGGASVASSRAGGKPAKPSKAAARETTEGAVSAVGGGSGSFRCCYGCCHAARLGRSSLPRGVIMLTETSLSIWGWGSLGIVLSLITFGPFVIFYLAFYILCFVGGGFVVTLLFGKTNSEKYLEQCEHSFLPPTSTGIPKCLEEMKREARTIKIDRRLTGANIIDEPLQQVIQFSLRDYVQYWYYTLSDDESFLLEIRQTLQNALIQFATRSKEIDWQPYFTTRIVDDFGTHLRVFRKAQQKITEKDDQAKGTAEDLVDTFFEVEVEMEKDVCRDLVCTSPKDEEGFLRDLCEVLLYLLLPPGDFQNKIMRYFVREILARGVLLPLINQLSDPDYINQYIIWMIRDSNCNYEAFMNIIKLSDNIGELEAVRDKAVEELQYLRSLDTVGDDINTIKNQINSLLFVKKVCDSRIQRLQSGKEINTVKLAANFGKLCTVPLDSILVDNVALQFFMDYMQQTGGQAHLFFWMTVEGYRVTAQQQLEVLLSRQKDGKHQTNQTKGLLRAAAVGIYEQYLSEKASPRVTVDDYLVAKLADTLNHEDPTPEIFDDIQRKVYELMLRDERFYPSFRQNALYVRMLAELDMLKDPSFRGSDDGDGESFNGSPTGSINLSLDDLSNVSSDDSVQLHAYISDTGVCNDHGKTYALYAITVHRRGLNSEEMWKTYRRYSDFHDFHMRITEQFENLSSILKLPGKKTFNNMDRDFLEKRKKDLNAYLQLLLTPEMMKASPALAHYVYDFLENKAYSKGKGDFARKVPPLIPKTDSDPEHCRVSAQLDDTVDDNIPLRVMLLLMDEVFDLKERNQWLRRNIKNLLQQLIRATYGDTINRKIVDHVDWMTSPEQVADLVKRFRDAFWPNGILAETVPCRDKAIRMRTRVAGKTKLLSIMPDELKHIIGAETTRKGILRVFEMFQHNQLNRRMVYVFLEGFLETLFPQYKFRELFNKLHSRSKQIQKYKQKLQTTQAPSLQKR</sequence>
<name>A0ABI7W1H0_FELCA</name>
<reference evidence="7" key="2">
    <citation type="submission" date="2025-08" db="UniProtKB">
        <authorList>
            <consortium name="Ensembl"/>
        </authorList>
    </citation>
    <scope>IDENTIFICATION</scope>
    <source>
        <strain evidence="7">breed Abyssinian</strain>
    </source>
</reference>
<dbReference type="InterPro" id="IPR016137">
    <property type="entry name" value="RGS"/>
</dbReference>
<dbReference type="Gene3D" id="3.30.1520.10">
    <property type="entry name" value="Phox-like domain"/>
    <property type="match status" value="1"/>
</dbReference>
<organism evidence="7 8">
    <name type="scientific">Felis catus</name>
    <name type="common">Cat</name>
    <name type="synonym">Felis silvestris catus</name>
    <dbReference type="NCBI Taxonomy" id="9685"/>
    <lineage>
        <taxon>Eukaryota</taxon>
        <taxon>Metazoa</taxon>
        <taxon>Chordata</taxon>
        <taxon>Craniata</taxon>
        <taxon>Vertebrata</taxon>
        <taxon>Euteleostomi</taxon>
        <taxon>Mammalia</taxon>
        <taxon>Eutheria</taxon>
        <taxon>Laurasiatheria</taxon>
        <taxon>Carnivora</taxon>
        <taxon>Feliformia</taxon>
        <taxon>Felidae</taxon>
        <taxon>Felinae</taxon>
        <taxon>Felis</taxon>
    </lineage>
</organism>
<feature type="transmembrane region" description="Helical" evidence="3">
    <location>
        <begin position="290"/>
        <end position="312"/>
    </location>
</feature>
<dbReference type="Proteomes" id="UP000823872">
    <property type="component" value="Chromosome A2"/>
</dbReference>
<keyword evidence="8" id="KW-1185">Reference proteome</keyword>
<reference evidence="7" key="3">
    <citation type="submission" date="2025-09" db="UniProtKB">
        <authorList>
            <consortium name="Ensembl"/>
        </authorList>
    </citation>
    <scope>IDENTIFICATION</scope>
    <source>
        <strain evidence="7">breed Abyssinian</strain>
    </source>
</reference>
<dbReference type="SMART" id="SM00313">
    <property type="entry name" value="PXA"/>
    <property type="match status" value="1"/>
</dbReference>
<dbReference type="CDD" id="cd08719">
    <property type="entry name" value="RGS_SNX13"/>
    <property type="match status" value="1"/>
</dbReference>
<dbReference type="Pfam" id="PF00787">
    <property type="entry name" value="PX"/>
    <property type="match status" value="1"/>
</dbReference>
<dbReference type="Gene3D" id="1.10.167.10">
    <property type="entry name" value="Regulator of G-protein Signalling 4, domain 2"/>
    <property type="match status" value="1"/>
</dbReference>
<dbReference type="Ensembl" id="ENSFCTT00005006033.1">
    <property type="protein sequence ID" value="ENSFCTP00005003804.1"/>
    <property type="gene ID" value="ENSFCTG00005002234.1"/>
</dbReference>
<feature type="region of interest" description="Disordered" evidence="2">
    <location>
        <begin position="148"/>
        <end position="225"/>
    </location>
</feature>
<dbReference type="SUPFAM" id="SSF48097">
    <property type="entry name" value="Regulator of G-protein signaling, RGS"/>
    <property type="match status" value="1"/>
</dbReference>
<keyword evidence="3" id="KW-1133">Transmembrane helix</keyword>
<dbReference type="InterPro" id="IPR001683">
    <property type="entry name" value="PX_dom"/>
</dbReference>
<evidence type="ECO:0000256" key="3">
    <source>
        <dbReference type="SAM" id="Phobius"/>
    </source>
</evidence>
<dbReference type="SUPFAM" id="SSF64268">
    <property type="entry name" value="PX domain"/>
    <property type="match status" value="1"/>
</dbReference>
<evidence type="ECO:0000313" key="7">
    <source>
        <dbReference type="Ensembl" id="ENSFCTP00005003804.1"/>
    </source>
</evidence>
<dbReference type="CDD" id="cd06873">
    <property type="entry name" value="PX_SNX13"/>
    <property type="match status" value="1"/>
</dbReference>
<dbReference type="InterPro" id="IPR036305">
    <property type="entry name" value="RGS_sf"/>
</dbReference>
<feature type="domain" description="PXA" evidence="6">
    <location>
        <begin position="359"/>
        <end position="546"/>
    </location>
</feature>
<feature type="region of interest" description="Disordered" evidence="2">
    <location>
        <begin position="67"/>
        <end position="129"/>
    </location>
</feature>
<dbReference type="Pfam" id="PF08628">
    <property type="entry name" value="Nexin_C"/>
    <property type="match status" value="1"/>
</dbReference>
<dbReference type="InterPro" id="IPR044926">
    <property type="entry name" value="RGS_subdomain_2"/>
</dbReference>
<dbReference type="SMART" id="SM00315">
    <property type="entry name" value="RGS"/>
    <property type="match status" value="1"/>
</dbReference>
<gene>
    <name evidence="7" type="primary">SNX13</name>
</gene>
<keyword evidence="3" id="KW-0472">Membrane</keyword>
<keyword evidence="3" id="KW-0812">Transmembrane</keyword>
<feature type="domain" description="PX" evidence="5">
    <location>
        <begin position="821"/>
        <end position="942"/>
    </location>
</feature>
<dbReference type="InterPro" id="IPR036871">
    <property type="entry name" value="PX_dom_sf"/>
</dbReference>
<dbReference type="PROSITE" id="PS50195">
    <property type="entry name" value="PX"/>
    <property type="match status" value="1"/>
</dbReference>
<protein>
    <submittedName>
        <fullName evidence="7">Sorting nexin 13</fullName>
    </submittedName>
</protein>
<comment type="similarity">
    <text evidence="1">Belongs to the sorting nexin family.</text>
</comment>
<accession>A0ABI7W1H0</accession>
<evidence type="ECO:0000259" key="5">
    <source>
        <dbReference type="PROSITE" id="PS50195"/>
    </source>
</evidence>
<dbReference type="PROSITE" id="PS50132">
    <property type="entry name" value="RGS"/>
    <property type="match status" value="1"/>
</dbReference>
<feature type="domain" description="RGS" evidence="4">
    <location>
        <begin position="635"/>
        <end position="758"/>
    </location>
</feature>
<dbReference type="Pfam" id="PF02194">
    <property type="entry name" value="PXA"/>
    <property type="match status" value="1"/>
</dbReference>
<dbReference type="InterPro" id="IPR037437">
    <property type="entry name" value="SNX13_PX"/>
</dbReference>
<dbReference type="PROSITE" id="PS51207">
    <property type="entry name" value="PXA"/>
    <property type="match status" value="1"/>
</dbReference>
<feature type="compositionally biased region" description="Basic residues" evidence="2">
    <location>
        <begin position="161"/>
        <end position="172"/>
    </location>
</feature>